<proteinExistence type="inferred from homology"/>
<keyword evidence="11" id="KW-0732">Signal</keyword>
<evidence type="ECO:0000256" key="3">
    <source>
        <dbReference type="ARBA" id="ARBA00022448"/>
    </source>
</evidence>
<dbReference type="PROSITE" id="PS52016">
    <property type="entry name" value="TONB_DEPENDENT_REC_3"/>
    <property type="match status" value="1"/>
</dbReference>
<dbReference type="InterPro" id="IPR012910">
    <property type="entry name" value="Plug_dom"/>
</dbReference>
<evidence type="ECO:0000313" key="14">
    <source>
        <dbReference type="EMBL" id="MBC9209687.1"/>
    </source>
</evidence>
<evidence type="ECO:0000259" key="13">
    <source>
        <dbReference type="Pfam" id="PF07715"/>
    </source>
</evidence>
<keyword evidence="4 9" id="KW-1134">Transmembrane beta strand</keyword>
<evidence type="ECO:0000259" key="12">
    <source>
        <dbReference type="Pfam" id="PF00593"/>
    </source>
</evidence>
<dbReference type="Pfam" id="PF00593">
    <property type="entry name" value="TonB_dep_Rec_b-barrel"/>
    <property type="match status" value="1"/>
</dbReference>
<dbReference type="CDD" id="cd01347">
    <property type="entry name" value="ligand_gated_channel"/>
    <property type="match status" value="1"/>
</dbReference>
<evidence type="ECO:0000256" key="2">
    <source>
        <dbReference type="ARBA" id="ARBA00009810"/>
    </source>
</evidence>
<evidence type="ECO:0000256" key="10">
    <source>
        <dbReference type="RuleBase" id="RU003357"/>
    </source>
</evidence>
<dbReference type="NCBIfam" id="TIGR01785">
    <property type="entry name" value="TonB-hemin"/>
    <property type="match status" value="1"/>
</dbReference>
<dbReference type="EMBL" id="JACTVA010000066">
    <property type="protein sequence ID" value="MBC9209687.1"/>
    <property type="molecule type" value="Genomic_DNA"/>
</dbReference>
<organism evidence="14 15">
    <name type="scientific">Teichococcus aerophilus</name>
    <dbReference type="NCBI Taxonomy" id="1224513"/>
    <lineage>
        <taxon>Bacteria</taxon>
        <taxon>Pseudomonadati</taxon>
        <taxon>Pseudomonadota</taxon>
        <taxon>Alphaproteobacteria</taxon>
        <taxon>Acetobacterales</taxon>
        <taxon>Roseomonadaceae</taxon>
        <taxon>Roseomonas</taxon>
    </lineage>
</organism>
<dbReference type="PANTHER" id="PTHR30069:SF41">
    <property type="entry name" value="HEME_HEMOPEXIN UTILIZATION PROTEIN C"/>
    <property type="match status" value="1"/>
</dbReference>
<evidence type="ECO:0000256" key="5">
    <source>
        <dbReference type="ARBA" id="ARBA00022692"/>
    </source>
</evidence>
<evidence type="ECO:0000256" key="9">
    <source>
        <dbReference type="PROSITE-ProRule" id="PRU01360"/>
    </source>
</evidence>
<keyword evidence="3 9" id="KW-0813">Transport</keyword>
<dbReference type="InterPro" id="IPR000531">
    <property type="entry name" value="Beta-barrel_TonB"/>
</dbReference>
<dbReference type="InterPro" id="IPR011276">
    <property type="entry name" value="TonB_haem/Hb_rcpt"/>
</dbReference>
<dbReference type="Gene3D" id="2.170.130.10">
    <property type="entry name" value="TonB-dependent receptor, plug domain"/>
    <property type="match status" value="1"/>
</dbReference>
<sequence length="687" mass="73667">MAFPRPRLLLTLLATTALHTVALSPILAARAQTPPAAGDAIAPTQLPPVNVRAERIPAAERPFVTPAPVSSVTPEQIEQTGNDPKRLLEMTPGVAVNNIASQPGVQVNIRGMEGFGRVNTMIDGVRQTFRVAGHEGGSFAYIDPLFLSGVEIERGAITTAGGMGALAGSVNFRTLTADDIIRPGNSAGGRATVMAGDNGYNISGGVVGAARAGNGVSVLAGVSGLNQSRYDNGHGDTVENTQQNMRNGLLKLGFEPSPEHRLTLSGRVYTNTFSSNYYDQRMQVNTLAAAYDYNPGSQWVDLHANLSYNQARMNWYDRNNGSGWGTSSGRLLTDTAYGFDISNTSRFALGPLDVRWDYGAQYAQNEVSTRSGGVNPDGTLKIGGVFSQTTFTRGIVDVIAGLRYDHYQLDGEGYAAPTNAPVPVTGTFQADREEGRASPKFTLSVRPAEWLQLYTSYGWTFRPPTTAETLYSGVHAGATSSFYPNPYLRAERGQGVEVGFNILTQDVLRQGDSLRLKAGLFRTEVEDFINLVSVQDSRRSTKNFYQNVAGTSTLSGVEVEGGYDIGVAYANLSFTHTDIEYANAAAQNFLPDTMFGIDIGARLFDRSVTVGTRVRAYGSTQGRSSPTAAPTGSYTLIDLYGSWAVNDRMRVFANATNLADIAYTQALSETTDSGRGRTIIGGLTVSF</sequence>
<keyword evidence="7 9" id="KW-0472">Membrane</keyword>
<protein>
    <submittedName>
        <fullName evidence="14">TonB-dependent receptor</fullName>
    </submittedName>
</protein>
<evidence type="ECO:0000313" key="15">
    <source>
        <dbReference type="Proteomes" id="UP000626026"/>
    </source>
</evidence>
<evidence type="ECO:0000256" key="11">
    <source>
        <dbReference type="SAM" id="SignalP"/>
    </source>
</evidence>
<dbReference type="PANTHER" id="PTHR30069">
    <property type="entry name" value="TONB-DEPENDENT OUTER MEMBRANE RECEPTOR"/>
    <property type="match status" value="1"/>
</dbReference>
<evidence type="ECO:0000256" key="1">
    <source>
        <dbReference type="ARBA" id="ARBA00004571"/>
    </source>
</evidence>
<comment type="subcellular location">
    <subcellularLocation>
        <location evidence="1 9">Cell outer membrane</location>
        <topology evidence="1 9">Multi-pass membrane protein</topology>
    </subcellularLocation>
</comment>
<dbReference type="InterPro" id="IPR037066">
    <property type="entry name" value="Plug_dom_sf"/>
</dbReference>
<feature type="chain" id="PRO_5046855413" evidence="11">
    <location>
        <begin position="29"/>
        <end position="687"/>
    </location>
</feature>
<dbReference type="Gene3D" id="2.40.170.20">
    <property type="entry name" value="TonB-dependent receptor, beta-barrel domain"/>
    <property type="match status" value="1"/>
</dbReference>
<gene>
    <name evidence="14" type="ORF">IBL26_22805</name>
</gene>
<comment type="similarity">
    <text evidence="2 9 10">Belongs to the TonB-dependent receptor family.</text>
</comment>
<keyword evidence="15" id="KW-1185">Reference proteome</keyword>
<dbReference type="InterPro" id="IPR039426">
    <property type="entry name" value="TonB-dep_rcpt-like"/>
</dbReference>
<comment type="caution">
    <text evidence="14">The sequence shown here is derived from an EMBL/GenBank/DDBJ whole genome shotgun (WGS) entry which is preliminary data.</text>
</comment>
<evidence type="ECO:0000256" key="6">
    <source>
        <dbReference type="ARBA" id="ARBA00023077"/>
    </source>
</evidence>
<dbReference type="SUPFAM" id="SSF56935">
    <property type="entry name" value="Porins"/>
    <property type="match status" value="1"/>
</dbReference>
<keyword evidence="14" id="KW-0675">Receptor</keyword>
<name>A0ABR7RSY2_9PROT</name>
<feature type="domain" description="TonB-dependent receptor-like beta-barrel" evidence="12">
    <location>
        <begin position="239"/>
        <end position="658"/>
    </location>
</feature>
<dbReference type="RefSeq" id="WP_187786813.1">
    <property type="nucleotide sequence ID" value="NZ_JACTVA010000066.1"/>
</dbReference>
<keyword evidence="5 9" id="KW-0812">Transmembrane</keyword>
<reference evidence="14 15" key="1">
    <citation type="journal article" date="2013" name="Int. J. Syst. Evol. Microbiol.">
        <title>Roseomonas aerophila sp. nov., isolated from air.</title>
        <authorList>
            <person name="Kim S.J."/>
            <person name="Weon H.Y."/>
            <person name="Ahn J.H."/>
            <person name="Hong S.B."/>
            <person name="Seok S.J."/>
            <person name="Whang K.S."/>
            <person name="Kwon S.W."/>
        </authorList>
    </citation>
    <scope>NUCLEOTIDE SEQUENCE [LARGE SCALE GENOMIC DNA]</scope>
    <source>
        <strain evidence="14 15">NBRC 108923</strain>
    </source>
</reference>
<evidence type="ECO:0000256" key="8">
    <source>
        <dbReference type="ARBA" id="ARBA00023237"/>
    </source>
</evidence>
<feature type="domain" description="TonB-dependent receptor plug" evidence="13">
    <location>
        <begin position="65"/>
        <end position="168"/>
    </location>
</feature>
<accession>A0ABR7RSY2</accession>
<keyword evidence="8 9" id="KW-0998">Cell outer membrane</keyword>
<dbReference type="Proteomes" id="UP000626026">
    <property type="component" value="Unassembled WGS sequence"/>
</dbReference>
<dbReference type="InterPro" id="IPR036942">
    <property type="entry name" value="Beta-barrel_TonB_sf"/>
</dbReference>
<dbReference type="Pfam" id="PF07715">
    <property type="entry name" value="Plug"/>
    <property type="match status" value="1"/>
</dbReference>
<keyword evidence="6 10" id="KW-0798">TonB box</keyword>
<feature type="signal peptide" evidence="11">
    <location>
        <begin position="1"/>
        <end position="28"/>
    </location>
</feature>
<evidence type="ECO:0000256" key="7">
    <source>
        <dbReference type="ARBA" id="ARBA00023136"/>
    </source>
</evidence>
<evidence type="ECO:0000256" key="4">
    <source>
        <dbReference type="ARBA" id="ARBA00022452"/>
    </source>
</evidence>